<dbReference type="AlphaFoldDB" id="A0A2N5HNZ4"/>
<feature type="transmembrane region" description="Helical" evidence="1">
    <location>
        <begin position="5"/>
        <end position="26"/>
    </location>
</feature>
<dbReference type="Pfam" id="PF03845">
    <property type="entry name" value="Spore_permease"/>
    <property type="match status" value="1"/>
</dbReference>
<feature type="transmembrane region" description="Helical" evidence="1">
    <location>
        <begin position="136"/>
        <end position="157"/>
    </location>
</feature>
<keyword evidence="1" id="KW-1133">Transmembrane helix</keyword>
<keyword evidence="1" id="KW-0472">Membrane</keyword>
<protein>
    <submittedName>
        <fullName evidence="2">Uncharacterized protein</fullName>
    </submittedName>
</protein>
<proteinExistence type="predicted"/>
<keyword evidence="3" id="KW-1185">Reference proteome</keyword>
<feature type="transmembrane region" description="Helical" evidence="1">
    <location>
        <begin position="73"/>
        <end position="99"/>
    </location>
</feature>
<organism evidence="2 3">
    <name type="scientific">Neobacillus cucumis</name>
    <dbReference type="NCBI Taxonomy" id="1740721"/>
    <lineage>
        <taxon>Bacteria</taxon>
        <taxon>Bacillati</taxon>
        <taxon>Bacillota</taxon>
        <taxon>Bacilli</taxon>
        <taxon>Bacillales</taxon>
        <taxon>Bacillaceae</taxon>
        <taxon>Neobacillus</taxon>
    </lineage>
</organism>
<dbReference type="EMBL" id="PGVE01000028">
    <property type="protein sequence ID" value="PLS07251.1"/>
    <property type="molecule type" value="Genomic_DNA"/>
</dbReference>
<feature type="transmembrane region" description="Helical" evidence="1">
    <location>
        <begin position="333"/>
        <end position="352"/>
    </location>
</feature>
<dbReference type="InterPro" id="IPR004761">
    <property type="entry name" value="Spore_GerAB"/>
</dbReference>
<dbReference type="Proteomes" id="UP000234950">
    <property type="component" value="Unassembled WGS sequence"/>
</dbReference>
<sequence>MNRYFLYLVFLNMIINVIIFIPKILIRYRYEGAVMGVILAIPVGVALSYIYSTTITKFSEKGLPEILSTSKRYWLKTFHLVSIQLFWFTAGLLTLLGFIDILSRFVNPEMPKLLLLMIYLAAIFLIIQLPTERVMYLLEIVLFLNTPLILFIIFKAYTNEFLNWDSILEVGTHIFKWPSLKAFAAATYCFSGYGNLIIFNRVIKGKLKIWNFIIIFVLGIINSFTTFFIPIGFHGSDGTQEYLYPWISTADSLRLVYSPIERVIFLFLMFYMNITLMSISIHWHVALELIKGTFKGEMSKKKSWMILLVFTGIAMASIIFLNTILLMKAAVNWLIIRLLFEILVVVIFFIWARRRLA</sequence>
<evidence type="ECO:0000313" key="3">
    <source>
        <dbReference type="Proteomes" id="UP000234950"/>
    </source>
</evidence>
<feature type="transmembrane region" description="Helical" evidence="1">
    <location>
        <begin position="111"/>
        <end position="129"/>
    </location>
</feature>
<feature type="transmembrane region" description="Helical" evidence="1">
    <location>
        <begin position="263"/>
        <end position="283"/>
    </location>
</feature>
<comment type="caution">
    <text evidence="2">The sequence shown here is derived from an EMBL/GenBank/DDBJ whole genome shotgun (WGS) entry which is preliminary data.</text>
</comment>
<accession>A0A2N5HNZ4</accession>
<dbReference type="OrthoDB" id="2930450at2"/>
<keyword evidence="1" id="KW-0812">Transmembrane</keyword>
<evidence type="ECO:0000256" key="1">
    <source>
        <dbReference type="SAM" id="Phobius"/>
    </source>
</evidence>
<gene>
    <name evidence="2" type="ORF">CVD27_06120</name>
</gene>
<dbReference type="GO" id="GO:0016020">
    <property type="term" value="C:membrane"/>
    <property type="evidence" value="ECO:0007669"/>
    <property type="project" value="InterPro"/>
</dbReference>
<evidence type="ECO:0000313" key="2">
    <source>
        <dbReference type="EMBL" id="PLS07251.1"/>
    </source>
</evidence>
<reference evidence="2 3" key="1">
    <citation type="submission" date="2017-11" db="EMBL/GenBank/DDBJ databases">
        <title>Comparitive Functional Genomics of Dry Heat Resistant strains isolated from the Viking Spacecraft.</title>
        <authorList>
            <person name="Seuylemezian A."/>
            <person name="Cooper K."/>
            <person name="Vaishampayan P."/>
        </authorList>
    </citation>
    <scope>NUCLEOTIDE SEQUENCE [LARGE SCALE GENOMIC DNA]</scope>
    <source>
        <strain evidence="2 3">V32-6</strain>
    </source>
</reference>
<name>A0A2N5HNZ4_9BACI</name>
<feature type="transmembrane region" description="Helical" evidence="1">
    <location>
        <begin position="304"/>
        <end position="327"/>
    </location>
</feature>
<dbReference type="GO" id="GO:0009847">
    <property type="term" value="P:spore germination"/>
    <property type="evidence" value="ECO:0007669"/>
    <property type="project" value="InterPro"/>
</dbReference>
<feature type="transmembrane region" description="Helical" evidence="1">
    <location>
        <begin position="210"/>
        <end position="233"/>
    </location>
</feature>
<feature type="transmembrane region" description="Helical" evidence="1">
    <location>
        <begin position="32"/>
        <end position="52"/>
    </location>
</feature>